<dbReference type="GO" id="GO:0070733">
    <property type="term" value="F:AMPylase activity"/>
    <property type="evidence" value="ECO:0007669"/>
    <property type="project" value="UniProtKB-EC"/>
</dbReference>
<evidence type="ECO:0000313" key="10">
    <source>
        <dbReference type="EMBL" id="OUM75832.1"/>
    </source>
</evidence>
<proteinExistence type="predicted"/>
<dbReference type="Gene3D" id="1.10.3290.10">
    <property type="entry name" value="Fido-like domain"/>
    <property type="match status" value="1"/>
</dbReference>
<dbReference type="InterPro" id="IPR003812">
    <property type="entry name" value="Fido"/>
</dbReference>
<evidence type="ECO:0000256" key="8">
    <source>
        <dbReference type="SAM" id="MobiDB-lite"/>
    </source>
</evidence>
<dbReference type="AlphaFoldDB" id="A0A1Y3PAV1"/>
<accession>A0A1Y3PAV1</accession>
<keyword evidence="4" id="KW-0067">ATP-binding</keyword>
<organism evidence="10 11">
    <name type="scientific">Pseudomonas caspiana</name>
    <dbReference type="NCBI Taxonomy" id="1451454"/>
    <lineage>
        <taxon>Bacteria</taxon>
        <taxon>Pseudomonadati</taxon>
        <taxon>Pseudomonadota</taxon>
        <taxon>Gammaproteobacteria</taxon>
        <taxon>Pseudomonadales</taxon>
        <taxon>Pseudomonadaceae</taxon>
        <taxon>Pseudomonas</taxon>
    </lineage>
</organism>
<dbReference type="PANTHER" id="PTHR39560:SF1">
    <property type="entry name" value="PROTEIN ADENYLYLTRANSFERASE FIC-RELATED"/>
    <property type="match status" value="1"/>
</dbReference>
<evidence type="ECO:0000256" key="5">
    <source>
        <dbReference type="ARBA" id="ARBA00034531"/>
    </source>
</evidence>
<evidence type="ECO:0000256" key="2">
    <source>
        <dbReference type="ARBA" id="ARBA00022695"/>
    </source>
</evidence>
<dbReference type="Pfam" id="PF02661">
    <property type="entry name" value="Fic"/>
    <property type="match status" value="1"/>
</dbReference>
<dbReference type="EMBL" id="LOHF01000001">
    <property type="protein sequence ID" value="OUM75832.1"/>
    <property type="molecule type" value="Genomic_DNA"/>
</dbReference>
<comment type="catalytic activity">
    <reaction evidence="6">
        <text>L-threonyl-[protein] + ATP = 3-O-(5'-adenylyl)-L-threonyl-[protein] + diphosphate</text>
        <dbReference type="Rhea" id="RHEA:54292"/>
        <dbReference type="Rhea" id="RHEA-COMP:11060"/>
        <dbReference type="Rhea" id="RHEA-COMP:13847"/>
        <dbReference type="ChEBI" id="CHEBI:30013"/>
        <dbReference type="ChEBI" id="CHEBI:30616"/>
        <dbReference type="ChEBI" id="CHEBI:33019"/>
        <dbReference type="ChEBI" id="CHEBI:138113"/>
        <dbReference type="EC" id="2.7.7.108"/>
    </reaction>
</comment>
<reference evidence="10 11" key="1">
    <citation type="journal article" date="2017" name="Syst. Appl. Microbiol.">
        <title>Pseudomonas caspiana sp. nov., a citrus pathogen in the Pseudomonas syringae phylogenetic group.</title>
        <authorList>
            <person name="Busquets A."/>
            <person name="Gomila M."/>
            <person name="Beiki F."/>
            <person name="Mulet M."/>
            <person name="Rahimian H."/>
            <person name="Garcia-Valdes E."/>
            <person name="Lalucat J."/>
        </authorList>
    </citation>
    <scope>NUCLEOTIDE SEQUENCE [LARGE SCALE GENOMIC DNA]</scope>
    <source>
        <strain evidence="10 11">FBF102</strain>
    </source>
</reference>
<dbReference type="OrthoDB" id="9807853at2"/>
<dbReference type="SUPFAM" id="SSF140931">
    <property type="entry name" value="Fic-like"/>
    <property type="match status" value="1"/>
</dbReference>
<keyword evidence="2" id="KW-0548">Nucleotidyltransferase</keyword>
<evidence type="ECO:0000256" key="7">
    <source>
        <dbReference type="ARBA" id="ARBA00048696"/>
    </source>
</evidence>
<gene>
    <name evidence="10" type="ORF">AUC60_01635</name>
</gene>
<keyword evidence="11" id="KW-1185">Reference proteome</keyword>
<evidence type="ECO:0000256" key="3">
    <source>
        <dbReference type="ARBA" id="ARBA00022741"/>
    </source>
</evidence>
<evidence type="ECO:0000259" key="9">
    <source>
        <dbReference type="PROSITE" id="PS51459"/>
    </source>
</evidence>
<protein>
    <recommendedName>
        <fullName evidence="5">protein adenylyltransferase</fullName>
        <ecNumber evidence="5">2.7.7.108</ecNumber>
    </recommendedName>
</protein>
<name>A0A1Y3PAV1_9PSED</name>
<sequence length="247" mass="27746">MSFDPFGDFETAGYLRNHFQLTDLNTVKRLEHASFEANIEQALAYLAGLDNIDYPSILDVHRVLFQEIYPWAGQDRMQVTPDLRISKGRKGTPGYTEFADAVDIVRAAEYAISSANKHARFRDRPGEVMGLLALAHPFLDGNGRTILLIFTELCYRAGFSIDWSQTTKDGYLAALSAEILEPNHRPLDEYLRPYVVAAAKRKDWPALIGGIQGLDGLDSEDLDYQKLDGTQPQPQYKGYLAERTSTP</sequence>
<dbReference type="PROSITE" id="PS51459">
    <property type="entry name" value="FIDO"/>
    <property type="match status" value="1"/>
</dbReference>
<evidence type="ECO:0000256" key="1">
    <source>
        <dbReference type="ARBA" id="ARBA00022679"/>
    </source>
</evidence>
<feature type="region of interest" description="Disordered" evidence="8">
    <location>
        <begin position="223"/>
        <end position="247"/>
    </location>
</feature>
<dbReference type="GO" id="GO:0051302">
    <property type="term" value="P:regulation of cell division"/>
    <property type="evidence" value="ECO:0007669"/>
    <property type="project" value="TreeGrafter"/>
</dbReference>
<keyword evidence="3" id="KW-0547">Nucleotide-binding</keyword>
<keyword evidence="1" id="KW-0808">Transferase</keyword>
<evidence type="ECO:0000256" key="4">
    <source>
        <dbReference type="ARBA" id="ARBA00022840"/>
    </source>
</evidence>
<feature type="domain" description="Fido" evidence="9">
    <location>
        <begin position="52"/>
        <end position="193"/>
    </location>
</feature>
<comment type="catalytic activity">
    <reaction evidence="7">
        <text>L-tyrosyl-[protein] + ATP = O-(5'-adenylyl)-L-tyrosyl-[protein] + diphosphate</text>
        <dbReference type="Rhea" id="RHEA:54288"/>
        <dbReference type="Rhea" id="RHEA-COMP:10136"/>
        <dbReference type="Rhea" id="RHEA-COMP:13846"/>
        <dbReference type="ChEBI" id="CHEBI:30616"/>
        <dbReference type="ChEBI" id="CHEBI:33019"/>
        <dbReference type="ChEBI" id="CHEBI:46858"/>
        <dbReference type="ChEBI" id="CHEBI:83624"/>
        <dbReference type="EC" id="2.7.7.108"/>
    </reaction>
</comment>
<dbReference type="EC" id="2.7.7.108" evidence="5"/>
<evidence type="ECO:0000313" key="11">
    <source>
        <dbReference type="Proteomes" id="UP000195440"/>
    </source>
</evidence>
<comment type="caution">
    <text evidence="10">The sequence shown here is derived from an EMBL/GenBank/DDBJ whole genome shotgun (WGS) entry which is preliminary data.</text>
</comment>
<dbReference type="Proteomes" id="UP000195440">
    <property type="component" value="Unassembled WGS sequence"/>
</dbReference>
<dbReference type="PANTHER" id="PTHR39560">
    <property type="entry name" value="PROTEIN ADENYLYLTRANSFERASE FIC-RELATED"/>
    <property type="match status" value="1"/>
</dbReference>
<evidence type="ECO:0000256" key="6">
    <source>
        <dbReference type="ARBA" id="ARBA00047939"/>
    </source>
</evidence>
<dbReference type="RefSeq" id="WP_087264330.1">
    <property type="nucleotide sequence ID" value="NZ_JBJGBV010000001.1"/>
</dbReference>
<dbReference type="InterPro" id="IPR036597">
    <property type="entry name" value="Fido-like_dom_sf"/>
</dbReference>
<dbReference type="GO" id="GO:0005524">
    <property type="term" value="F:ATP binding"/>
    <property type="evidence" value="ECO:0007669"/>
    <property type="project" value="UniProtKB-KW"/>
</dbReference>